<protein>
    <recommendedName>
        <fullName evidence="3">Lipoprotein</fullName>
    </recommendedName>
</protein>
<comment type="caution">
    <text evidence="1">The sequence shown here is derived from an EMBL/GenBank/DDBJ whole genome shotgun (WGS) entry which is preliminary data.</text>
</comment>
<dbReference type="AlphaFoldDB" id="A0AAE3QP60"/>
<gene>
    <name evidence="1" type="ORF">QNI16_20715</name>
</gene>
<proteinExistence type="predicted"/>
<dbReference type="EMBL" id="JASJOS010000009">
    <property type="protein sequence ID" value="MDJ1482937.1"/>
    <property type="molecule type" value="Genomic_DNA"/>
</dbReference>
<dbReference type="Proteomes" id="UP001241110">
    <property type="component" value="Unassembled WGS sequence"/>
</dbReference>
<sequence>MRNILQLLYWLVLLQGCVTVREQNLTYLNNRTIGTSSLLRTDGYFFSNYRHISDSVTDKSILGFFIFQNGIIKGTANSIYETHERFLASEGGNSEIARNDKTNWGCYIISHDTIKIQRLTITQTSLLGGAIDVIEHRGKILNDTTIYLFETLIKKKRLKADQVYTLRKYSSKPDSTNWLLDNEK</sequence>
<accession>A0AAE3QP60</accession>
<dbReference type="PROSITE" id="PS51257">
    <property type="entry name" value="PROKAR_LIPOPROTEIN"/>
    <property type="match status" value="1"/>
</dbReference>
<dbReference type="RefSeq" id="WP_313982357.1">
    <property type="nucleotide sequence ID" value="NZ_JASJOS010000009.1"/>
</dbReference>
<evidence type="ECO:0000313" key="1">
    <source>
        <dbReference type="EMBL" id="MDJ1482937.1"/>
    </source>
</evidence>
<organism evidence="1 2">
    <name type="scientific">Xanthocytophaga flava</name>
    <dbReference type="NCBI Taxonomy" id="3048013"/>
    <lineage>
        <taxon>Bacteria</taxon>
        <taxon>Pseudomonadati</taxon>
        <taxon>Bacteroidota</taxon>
        <taxon>Cytophagia</taxon>
        <taxon>Cytophagales</taxon>
        <taxon>Rhodocytophagaceae</taxon>
        <taxon>Xanthocytophaga</taxon>
    </lineage>
</organism>
<evidence type="ECO:0000313" key="2">
    <source>
        <dbReference type="Proteomes" id="UP001241110"/>
    </source>
</evidence>
<evidence type="ECO:0008006" key="3">
    <source>
        <dbReference type="Google" id="ProtNLM"/>
    </source>
</evidence>
<name>A0AAE3QP60_9BACT</name>
<reference evidence="1" key="1">
    <citation type="submission" date="2023-05" db="EMBL/GenBank/DDBJ databases">
        <authorList>
            <person name="Zhang X."/>
        </authorList>
    </citation>
    <scope>NUCLEOTIDE SEQUENCE</scope>
    <source>
        <strain evidence="1">YF14B1</strain>
    </source>
</reference>